<feature type="domain" description="DDE-1" evidence="1">
    <location>
        <begin position="11"/>
        <end position="86"/>
    </location>
</feature>
<protein>
    <recommendedName>
        <fullName evidence="1">DDE-1 domain-containing protein</fullName>
    </recommendedName>
</protein>
<evidence type="ECO:0000313" key="2">
    <source>
        <dbReference type="EMBL" id="KAE9213750.1"/>
    </source>
</evidence>
<organism evidence="2 3">
    <name type="scientific">Phytophthora fragariae</name>
    <dbReference type="NCBI Taxonomy" id="53985"/>
    <lineage>
        <taxon>Eukaryota</taxon>
        <taxon>Sar</taxon>
        <taxon>Stramenopiles</taxon>
        <taxon>Oomycota</taxon>
        <taxon>Peronosporomycetes</taxon>
        <taxon>Peronosporales</taxon>
        <taxon>Peronosporaceae</taxon>
        <taxon>Phytophthora</taxon>
    </lineage>
</organism>
<dbReference type="Pfam" id="PF03184">
    <property type="entry name" value="DDE_1"/>
    <property type="match status" value="1"/>
</dbReference>
<reference evidence="2 3" key="1">
    <citation type="submission" date="2018-09" db="EMBL/GenBank/DDBJ databases">
        <title>Genomic investigation of the strawberry pathogen Phytophthora fragariae indicates pathogenicity is determined by transcriptional variation in three key races.</title>
        <authorList>
            <person name="Adams T.M."/>
            <person name="Armitage A.D."/>
            <person name="Sobczyk M.K."/>
            <person name="Bates H.J."/>
            <person name="Dunwell J.M."/>
            <person name="Nellist C.F."/>
            <person name="Harrison R.J."/>
        </authorList>
    </citation>
    <scope>NUCLEOTIDE SEQUENCE [LARGE SCALE GENOMIC DNA]</scope>
    <source>
        <strain evidence="2 3">BC-23</strain>
    </source>
</reference>
<evidence type="ECO:0000313" key="3">
    <source>
        <dbReference type="Proteomes" id="UP000476176"/>
    </source>
</evidence>
<dbReference type="GO" id="GO:0003676">
    <property type="term" value="F:nucleic acid binding"/>
    <property type="evidence" value="ECO:0007669"/>
    <property type="project" value="InterPro"/>
</dbReference>
<proteinExistence type="predicted"/>
<dbReference type="EMBL" id="QXGC01001012">
    <property type="protein sequence ID" value="KAE9213750.1"/>
    <property type="molecule type" value="Genomic_DNA"/>
</dbReference>
<comment type="caution">
    <text evidence="2">The sequence shown here is derived from an EMBL/GenBank/DDBJ whole genome shotgun (WGS) entry which is preliminary data.</text>
</comment>
<accession>A0A6G0NLV6</accession>
<sequence>MDIVRHELQERSYTQVEFVPPGVTGICQPMDVAVMKPFKDHTCASYEKYHQSNLFPKNADERRELLSRFVSEAWGNVSEETIRKGFIRAGITPYGPRDRSGRFRVQEVSGEDTPIEHAMDKNS</sequence>
<gene>
    <name evidence="2" type="ORF">PF004_g15244</name>
</gene>
<evidence type="ECO:0000259" key="1">
    <source>
        <dbReference type="Pfam" id="PF03184"/>
    </source>
</evidence>
<dbReference type="AlphaFoldDB" id="A0A6G0NLV6"/>
<name>A0A6G0NLV6_9STRA</name>
<dbReference type="InterPro" id="IPR004875">
    <property type="entry name" value="DDE_SF_endonuclease_dom"/>
</dbReference>
<dbReference type="Proteomes" id="UP000476176">
    <property type="component" value="Unassembled WGS sequence"/>
</dbReference>